<dbReference type="OrthoDB" id="5428245at2759"/>
<feature type="region of interest" description="Disordered" evidence="1">
    <location>
        <begin position="424"/>
        <end position="451"/>
    </location>
</feature>
<name>G2QFA2_THET4</name>
<organism evidence="3 4">
    <name type="scientific">Thermothelomyces thermophilus (strain ATCC 42464 / BCRC 31852 / DSM 1799)</name>
    <name type="common">Sporotrichum thermophile</name>
    <dbReference type="NCBI Taxonomy" id="573729"/>
    <lineage>
        <taxon>Eukaryota</taxon>
        <taxon>Fungi</taxon>
        <taxon>Dikarya</taxon>
        <taxon>Ascomycota</taxon>
        <taxon>Pezizomycotina</taxon>
        <taxon>Sordariomycetes</taxon>
        <taxon>Sordariomycetidae</taxon>
        <taxon>Sordariales</taxon>
        <taxon>Chaetomiaceae</taxon>
        <taxon>Thermothelomyces</taxon>
    </lineage>
</organism>
<dbReference type="Proteomes" id="UP000007322">
    <property type="component" value="Chromosome 4"/>
</dbReference>
<evidence type="ECO:0000313" key="3">
    <source>
        <dbReference type="EMBL" id="AEO59131.1"/>
    </source>
</evidence>
<feature type="compositionally biased region" description="Low complexity" evidence="1">
    <location>
        <begin position="425"/>
        <end position="451"/>
    </location>
</feature>
<feature type="compositionally biased region" description="Low complexity" evidence="1">
    <location>
        <begin position="261"/>
        <end position="277"/>
    </location>
</feature>
<sequence>MAYRTTADRPTAERWDRDRFEYERDRDRHGDVRERFEEEDDRVYVRRRSRPPPHRFPDDGSDNDVVIRERERSRERRRVVYDDDDDDVGRGPRPTRRRRSSLSPPEYWRRPVSPPPREEVERSRVVIEKERYRSPSPEPPRWPAARLIRRQSSLDTFDRKPARRYWERELDRDEYGPPARRDDYRVPPHVDIPLPRAKALTPPQRYGERDEIHVAGPHRYREDDLHAHPERVRETEVIRTRRRTRSRDSRGASRRGRSRSSSRSSSSSSESRGTIRTSRSEYPKRGKTRIPARLVSKRALIELGYPYVEEGNVIIVQKALGQQNIDDLLKLSDKYKKSELEIMAARSSAGDIIEERIEHRTEVYEGAAALPPPPPPPATQVVTGTVSGNGPVIIEANPPPHYQQPEVVKTTVIRDVRDVRDVSPSRFTTSSYDTSSSYDTYTTSRTSSPTTVVAREVSSHVPIGPVALAGRHRRDAYETEDLRSEIRHLEKQLARRERSRHSRSRHRSRSRGDLVRAERLSTGELVLYEEEVERIQEPARASGPRIEKDKRGRLSISVPRYQ</sequence>
<feature type="region of interest" description="Disordered" evidence="1">
    <location>
        <begin position="167"/>
        <end position="287"/>
    </location>
</feature>
<feature type="compositionally biased region" description="Basic and acidic residues" evidence="1">
    <location>
        <begin position="65"/>
        <end position="81"/>
    </location>
</feature>
<gene>
    <name evidence="3" type="ORF">MYCTH_2315642</name>
</gene>
<dbReference type="EMBL" id="CP003005">
    <property type="protein sequence ID" value="AEO59131.1"/>
    <property type="molecule type" value="Genomic_DNA"/>
</dbReference>
<feature type="compositionally biased region" description="Basic and acidic residues" evidence="1">
    <location>
        <begin position="1"/>
        <end position="36"/>
    </location>
</feature>
<keyword evidence="4" id="KW-1185">Reference proteome</keyword>
<feature type="region of interest" description="Disordered" evidence="1">
    <location>
        <begin position="1"/>
        <end position="123"/>
    </location>
</feature>
<dbReference type="eggNOG" id="ENOG502SSBZ">
    <property type="taxonomic scope" value="Eukaryota"/>
</dbReference>
<dbReference type="Pfam" id="PF26118">
    <property type="entry name" value="DUF8035"/>
    <property type="match status" value="1"/>
</dbReference>
<evidence type="ECO:0000256" key="1">
    <source>
        <dbReference type="SAM" id="MobiDB-lite"/>
    </source>
</evidence>
<evidence type="ECO:0000259" key="2">
    <source>
        <dbReference type="Pfam" id="PF26118"/>
    </source>
</evidence>
<feature type="region of interest" description="Disordered" evidence="1">
    <location>
        <begin position="492"/>
        <end position="515"/>
    </location>
</feature>
<dbReference type="AlphaFoldDB" id="G2QFA2"/>
<proteinExistence type="predicted"/>
<feature type="compositionally biased region" description="Basic and acidic residues" evidence="1">
    <location>
        <begin position="206"/>
        <end position="239"/>
    </location>
</feature>
<dbReference type="KEGG" id="mtm:MYCTH_2315642"/>
<accession>G2QFA2</accession>
<protein>
    <recommendedName>
        <fullName evidence="2">DUF8035 domain-containing protein</fullName>
    </recommendedName>
</protein>
<dbReference type="GeneID" id="11514241"/>
<dbReference type="InParanoid" id="G2QFA2"/>
<dbReference type="STRING" id="573729.G2QFA2"/>
<evidence type="ECO:0000313" key="4">
    <source>
        <dbReference type="Proteomes" id="UP000007322"/>
    </source>
</evidence>
<dbReference type="RefSeq" id="XP_003664376.1">
    <property type="nucleotide sequence ID" value="XM_003664328.1"/>
</dbReference>
<feature type="compositionally biased region" description="Basic residues" evidence="1">
    <location>
        <begin position="497"/>
        <end position="509"/>
    </location>
</feature>
<feature type="domain" description="DUF8035" evidence="2">
    <location>
        <begin position="284"/>
        <end position="337"/>
    </location>
</feature>
<feature type="compositionally biased region" description="Basic and acidic residues" evidence="1">
    <location>
        <begin position="167"/>
        <end position="188"/>
    </location>
</feature>
<dbReference type="OMA" id="HHTTHYT"/>
<dbReference type="InterPro" id="IPR058348">
    <property type="entry name" value="DUF8035"/>
</dbReference>
<feature type="region of interest" description="Disordered" evidence="1">
    <location>
        <begin position="531"/>
        <end position="562"/>
    </location>
</feature>
<reference evidence="3 4" key="1">
    <citation type="journal article" date="2011" name="Nat. Biotechnol.">
        <title>Comparative genomic analysis of the thermophilic biomass-degrading fungi Myceliophthora thermophila and Thielavia terrestris.</title>
        <authorList>
            <person name="Berka R.M."/>
            <person name="Grigoriev I.V."/>
            <person name="Otillar R."/>
            <person name="Salamov A."/>
            <person name="Grimwood J."/>
            <person name="Reid I."/>
            <person name="Ishmael N."/>
            <person name="John T."/>
            <person name="Darmond C."/>
            <person name="Moisan M.-C."/>
            <person name="Henrissat B."/>
            <person name="Coutinho P.M."/>
            <person name="Lombard V."/>
            <person name="Natvig D.O."/>
            <person name="Lindquist E."/>
            <person name="Schmutz J."/>
            <person name="Lucas S."/>
            <person name="Harris P."/>
            <person name="Powlowski J."/>
            <person name="Bellemare A."/>
            <person name="Taylor D."/>
            <person name="Butler G."/>
            <person name="de Vries R.P."/>
            <person name="Allijn I.E."/>
            <person name="van den Brink J."/>
            <person name="Ushinsky S."/>
            <person name="Storms R."/>
            <person name="Powell A.J."/>
            <person name="Paulsen I.T."/>
            <person name="Elbourne L.D.H."/>
            <person name="Baker S.E."/>
            <person name="Magnuson J."/>
            <person name="LaBoissiere S."/>
            <person name="Clutterbuck A.J."/>
            <person name="Martinez D."/>
            <person name="Wogulis M."/>
            <person name="de Leon A.L."/>
            <person name="Rey M.W."/>
            <person name="Tsang A."/>
        </authorList>
    </citation>
    <scope>NUCLEOTIDE SEQUENCE [LARGE SCALE GENOMIC DNA]</scope>
    <source>
        <strain evidence="4">ATCC 42464 / BCRC 31852 / DSM 1799</strain>
    </source>
</reference>
<dbReference type="HOGENOM" id="CLU_023467_0_0_1"/>
<dbReference type="VEuPathDB" id="FungiDB:MYCTH_2315642"/>